<reference evidence="10 11" key="1">
    <citation type="submission" date="2017-09" db="EMBL/GenBank/DDBJ databases">
        <title>Depth-based differentiation of microbial function through sediment-hosted aquifers and enrichment of novel symbionts in the deep terrestrial subsurface.</title>
        <authorList>
            <person name="Probst A.J."/>
            <person name="Ladd B."/>
            <person name="Jarett J.K."/>
            <person name="Geller-Mcgrath D.E."/>
            <person name="Sieber C.M."/>
            <person name="Emerson J.B."/>
            <person name="Anantharaman K."/>
            <person name="Thomas B.C."/>
            <person name="Malmstrom R."/>
            <person name="Stieglmeier M."/>
            <person name="Klingl A."/>
            <person name="Woyke T."/>
            <person name="Ryan C.M."/>
            <person name="Banfield J.F."/>
        </authorList>
    </citation>
    <scope>NUCLEOTIDE SEQUENCE [LARGE SCALE GENOMIC DNA]</scope>
    <source>
        <strain evidence="10">CG23_combo_of_CG06-09_8_20_14_all_37_87_8</strain>
    </source>
</reference>
<comment type="subcellular location">
    <subcellularLocation>
        <location evidence="1">Cell membrane</location>
        <topology evidence="1">Multi-pass membrane protein</topology>
    </subcellularLocation>
</comment>
<feature type="transmembrane region" description="Helical" evidence="7">
    <location>
        <begin position="77"/>
        <end position="94"/>
    </location>
</feature>
<feature type="transmembrane region" description="Helical" evidence="7">
    <location>
        <begin position="49"/>
        <end position="65"/>
    </location>
</feature>
<accession>A0A2G9ZI48</accession>
<evidence type="ECO:0000256" key="7">
    <source>
        <dbReference type="SAM" id="Phobius"/>
    </source>
</evidence>
<dbReference type="PANTHER" id="PTHR30487">
    <property type="entry name" value="TYPE 4 PREPILIN-LIKE PROTEINS LEADER PEPTIDE-PROCESSING ENZYME"/>
    <property type="match status" value="1"/>
</dbReference>
<evidence type="ECO:0000256" key="5">
    <source>
        <dbReference type="ARBA" id="ARBA00022989"/>
    </source>
</evidence>
<comment type="similarity">
    <text evidence="2">Belongs to the peptidase A24 family.</text>
</comment>
<evidence type="ECO:0000256" key="4">
    <source>
        <dbReference type="ARBA" id="ARBA00022692"/>
    </source>
</evidence>
<evidence type="ECO:0000259" key="8">
    <source>
        <dbReference type="Pfam" id="PF01478"/>
    </source>
</evidence>
<evidence type="ECO:0000259" key="9">
    <source>
        <dbReference type="Pfam" id="PF06750"/>
    </source>
</evidence>
<feature type="transmembrane region" description="Helical" evidence="7">
    <location>
        <begin position="6"/>
        <end position="28"/>
    </location>
</feature>
<dbReference type="InterPro" id="IPR050882">
    <property type="entry name" value="Prepilin_peptidase/N-MTase"/>
</dbReference>
<dbReference type="GO" id="GO:0004190">
    <property type="term" value="F:aspartic-type endopeptidase activity"/>
    <property type="evidence" value="ECO:0007669"/>
    <property type="project" value="InterPro"/>
</dbReference>
<dbReference type="Proteomes" id="UP000230447">
    <property type="component" value="Unassembled WGS sequence"/>
</dbReference>
<dbReference type="Pfam" id="PF06750">
    <property type="entry name" value="A24_N_bact"/>
    <property type="match status" value="1"/>
</dbReference>
<keyword evidence="3" id="KW-1003">Cell membrane</keyword>
<dbReference type="PANTHER" id="PTHR30487:SF0">
    <property type="entry name" value="PREPILIN LEADER PEPTIDASE_N-METHYLTRANSFERASE-RELATED"/>
    <property type="match status" value="1"/>
</dbReference>
<dbReference type="AlphaFoldDB" id="A0A2G9ZI48"/>
<protein>
    <submittedName>
        <fullName evidence="10">Prepilin peptidase</fullName>
    </submittedName>
</protein>
<keyword evidence="5 7" id="KW-1133">Transmembrane helix</keyword>
<evidence type="ECO:0000313" key="11">
    <source>
        <dbReference type="Proteomes" id="UP000230447"/>
    </source>
</evidence>
<dbReference type="InterPro" id="IPR010627">
    <property type="entry name" value="Prepilin_pept_A24_N"/>
</dbReference>
<keyword evidence="4 7" id="KW-0812">Transmembrane</keyword>
<dbReference type="Gene3D" id="1.20.120.1220">
    <property type="match status" value="1"/>
</dbReference>
<evidence type="ECO:0000256" key="3">
    <source>
        <dbReference type="ARBA" id="ARBA00022475"/>
    </source>
</evidence>
<feature type="transmembrane region" description="Helical" evidence="7">
    <location>
        <begin position="101"/>
        <end position="119"/>
    </location>
</feature>
<evidence type="ECO:0000256" key="2">
    <source>
        <dbReference type="ARBA" id="ARBA00005801"/>
    </source>
</evidence>
<dbReference type="EMBL" id="PCSB01000011">
    <property type="protein sequence ID" value="PIP32008.1"/>
    <property type="molecule type" value="Genomic_DNA"/>
</dbReference>
<gene>
    <name evidence="10" type="ORF">COX24_00500</name>
</gene>
<keyword evidence="6 7" id="KW-0472">Membrane</keyword>
<feature type="domain" description="Prepilin type IV endopeptidase peptidase" evidence="8">
    <location>
        <begin position="108"/>
        <end position="221"/>
    </location>
</feature>
<dbReference type="GO" id="GO:0006465">
    <property type="term" value="P:signal peptide processing"/>
    <property type="evidence" value="ECO:0007669"/>
    <property type="project" value="TreeGrafter"/>
</dbReference>
<feature type="transmembrane region" description="Helical" evidence="7">
    <location>
        <begin position="131"/>
        <end position="149"/>
    </location>
</feature>
<feature type="transmembrane region" description="Helical" evidence="7">
    <location>
        <begin position="237"/>
        <end position="256"/>
    </location>
</feature>
<feature type="domain" description="Prepilin peptidase A24 N-terminal" evidence="9">
    <location>
        <begin position="12"/>
        <end position="96"/>
    </location>
</feature>
<evidence type="ECO:0000313" key="10">
    <source>
        <dbReference type="EMBL" id="PIP32008.1"/>
    </source>
</evidence>
<organism evidence="10 11">
    <name type="scientific">bacterium (Candidatus Gribaldobacteria) CG23_combo_of_CG06-09_8_20_14_all_37_87_8</name>
    <dbReference type="NCBI Taxonomy" id="2014278"/>
    <lineage>
        <taxon>Bacteria</taxon>
        <taxon>Candidatus Gribaldobacteria</taxon>
    </lineage>
</organism>
<feature type="transmembrane region" description="Helical" evidence="7">
    <location>
        <begin position="192"/>
        <end position="225"/>
    </location>
</feature>
<dbReference type="InterPro" id="IPR000045">
    <property type="entry name" value="Prepilin_IV_endopep_pep"/>
</dbReference>
<dbReference type="Pfam" id="PF01478">
    <property type="entry name" value="Peptidase_A24"/>
    <property type="match status" value="1"/>
</dbReference>
<name>A0A2G9ZI48_9BACT</name>
<sequence>MFSLFFQAFIFIFGLIVGSFLNCLIYRLEIGKGKSILKGKSFCPDCQHTLAWFDLIPLLSFFLLKGKCRYCHKPISWQYPLVEVLTAFVFLLIAFKYKNSFDFFSFVILWSLLIIIFVYDLKHYIIPDKVVFVAIAIALIFNFQFSIFNQFSISKFSNFQNCLLAGIGAAGFFFLIWFFSKGHAMGFGDVKLAFLLGLLLGWPNILVGLMLAFFSGSLVGLGLIVAGKKKMSSRVPFGPFLIAGAFVALFWGQALWKGYVSLFN</sequence>
<comment type="caution">
    <text evidence="10">The sequence shown here is derived from an EMBL/GenBank/DDBJ whole genome shotgun (WGS) entry which is preliminary data.</text>
</comment>
<dbReference type="GO" id="GO:0005886">
    <property type="term" value="C:plasma membrane"/>
    <property type="evidence" value="ECO:0007669"/>
    <property type="project" value="UniProtKB-SubCell"/>
</dbReference>
<evidence type="ECO:0000256" key="6">
    <source>
        <dbReference type="ARBA" id="ARBA00023136"/>
    </source>
</evidence>
<proteinExistence type="inferred from homology"/>
<evidence type="ECO:0000256" key="1">
    <source>
        <dbReference type="ARBA" id="ARBA00004651"/>
    </source>
</evidence>
<feature type="transmembrane region" description="Helical" evidence="7">
    <location>
        <begin position="161"/>
        <end position="180"/>
    </location>
</feature>